<proteinExistence type="predicted"/>
<gene>
    <name evidence="2" type="ORF">FF041_26370</name>
</gene>
<feature type="compositionally biased region" description="Low complexity" evidence="1">
    <location>
        <begin position="250"/>
        <end position="284"/>
    </location>
</feature>
<organism evidence="2 3">
    <name type="scientific">Streptomyces jumonjinensis</name>
    <dbReference type="NCBI Taxonomy" id="1945"/>
    <lineage>
        <taxon>Bacteria</taxon>
        <taxon>Bacillati</taxon>
        <taxon>Actinomycetota</taxon>
        <taxon>Actinomycetes</taxon>
        <taxon>Kitasatosporales</taxon>
        <taxon>Streptomycetaceae</taxon>
        <taxon>Streptomyces</taxon>
    </lineage>
</organism>
<evidence type="ECO:0000256" key="1">
    <source>
        <dbReference type="SAM" id="MobiDB-lite"/>
    </source>
</evidence>
<dbReference type="RefSeq" id="WP_153525087.1">
    <property type="nucleotide sequence ID" value="NZ_JBEPDZ010000061.1"/>
</dbReference>
<dbReference type="Proteomes" id="UP000419138">
    <property type="component" value="Unassembled WGS sequence"/>
</dbReference>
<evidence type="ECO:0000313" key="2">
    <source>
        <dbReference type="EMBL" id="MQT03570.1"/>
    </source>
</evidence>
<comment type="caution">
    <text evidence="2">The sequence shown here is derived from an EMBL/GenBank/DDBJ whole genome shotgun (WGS) entry which is preliminary data.</text>
</comment>
<protein>
    <submittedName>
        <fullName evidence="2">Uncharacterized protein</fullName>
    </submittedName>
</protein>
<feature type="region of interest" description="Disordered" evidence="1">
    <location>
        <begin position="217"/>
        <end position="284"/>
    </location>
</feature>
<keyword evidence="3" id="KW-1185">Reference proteome</keyword>
<evidence type="ECO:0000313" key="3">
    <source>
        <dbReference type="Proteomes" id="UP000419138"/>
    </source>
</evidence>
<dbReference type="EMBL" id="VCLA01000171">
    <property type="protein sequence ID" value="MQT03570.1"/>
    <property type="molecule type" value="Genomic_DNA"/>
</dbReference>
<accession>A0A646KNB8</accession>
<dbReference type="AlphaFoldDB" id="A0A646KNB8"/>
<feature type="compositionally biased region" description="Basic residues" evidence="1">
    <location>
        <begin position="217"/>
        <end position="233"/>
    </location>
</feature>
<name>A0A646KNB8_STRJU</name>
<dbReference type="OrthoDB" id="3298361at2"/>
<sequence length="284" mass="31127">MGQSRFDRQVEETAGSLVVGIGKILAGRDLDGVRRTDATFWRAGTRILPKTEGRVPSRSYRAGWQRLASRMAVGGAIGGSGYLTTQDLDATERTVRELWENRDQVLATLETGGITAGSATAVGGIAYGVLTRERRELRREWVEPLHQALAGPLGIADQTDTGRYLHIPKNFSDEDARIRVDLPTHLRFSRDVVADVITQKLALEGVTFSWHPAGRKPHVLVKKTRRPPRRRPRSGTPRRASWSRRRRSPPRSSGSGPAAGSSPSTWTPNPLTSSSTPPRAAASQ</sequence>
<reference evidence="2 3" key="1">
    <citation type="submission" date="2019-05" db="EMBL/GenBank/DDBJ databases">
        <title>Comparative genomics and metabolomics analyses of clavulanic acid producing Streptomyces species provides insight into specialized metabolism and evolution of beta-lactam biosynthetic gene clusters.</title>
        <authorList>
            <person name="Moore M.A."/>
            <person name="Cruz-Morales P."/>
            <person name="Barona Gomez F."/>
            <person name="Kapil T."/>
        </authorList>
    </citation>
    <scope>NUCLEOTIDE SEQUENCE [LARGE SCALE GENOMIC DNA]</scope>
    <source>
        <strain evidence="2 3">NRRL 5741</strain>
    </source>
</reference>